<protein>
    <submittedName>
        <fullName evidence="1">Uncharacterized protein</fullName>
    </submittedName>
</protein>
<dbReference type="AlphaFoldDB" id="A0A0E4FUC7"/>
<accession>A0A0E4FUC7</accession>
<evidence type="ECO:0000313" key="2">
    <source>
        <dbReference type="Proteomes" id="UP000063308"/>
    </source>
</evidence>
<gene>
    <name evidence="1" type="ORF">NK6_4599</name>
</gene>
<organism evidence="1 2">
    <name type="scientific">Bradyrhizobium diazoefficiens</name>
    <dbReference type="NCBI Taxonomy" id="1355477"/>
    <lineage>
        <taxon>Bacteria</taxon>
        <taxon>Pseudomonadati</taxon>
        <taxon>Pseudomonadota</taxon>
        <taxon>Alphaproteobacteria</taxon>
        <taxon>Hyphomicrobiales</taxon>
        <taxon>Nitrobacteraceae</taxon>
        <taxon>Bradyrhizobium</taxon>
    </lineage>
</organism>
<name>A0A0E4FUC7_9BRAD</name>
<reference evidence="1 2" key="1">
    <citation type="submission" date="2014-11" db="EMBL/GenBank/DDBJ databases">
        <title>Symbiosis island explosion on the genome of extra-slow-growing strains of soybean bradyrhizobia with massive insertion sequences.</title>
        <authorList>
            <person name="Iida T."/>
            <person name="Minamisawa K."/>
        </authorList>
    </citation>
    <scope>NUCLEOTIDE SEQUENCE [LARGE SCALE GENOMIC DNA]</scope>
    <source>
        <strain evidence="1 2">NK6</strain>
    </source>
</reference>
<dbReference type="Proteomes" id="UP000063308">
    <property type="component" value="Chromosome"/>
</dbReference>
<sequence length="43" mass="4550">MVVDLAGDDGAGLKNALSGGNLGLIEASIWRISAYADRCEDRR</sequence>
<dbReference type="EMBL" id="AP014685">
    <property type="protein sequence ID" value="BAR57766.1"/>
    <property type="molecule type" value="Genomic_DNA"/>
</dbReference>
<proteinExistence type="predicted"/>
<evidence type="ECO:0000313" key="1">
    <source>
        <dbReference type="EMBL" id="BAR57766.1"/>
    </source>
</evidence>